<evidence type="ECO:0000256" key="4">
    <source>
        <dbReference type="ARBA" id="ARBA00022724"/>
    </source>
</evidence>
<dbReference type="InterPro" id="IPR043182">
    <property type="entry name" value="PAIRED_DNA-bd_dom"/>
</dbReference>
<dbReference type="FunFam" id="1.10.10.10:FF:000069">
    <property type="entry name" value="Paired box protein Pax-6"/>
    <property type="match status" value="1"/>
</dbReference>
<dbReference type="InterPro" id="IPR001356">
    <property type="entry name" value="HD"/>
</dbReference>
<dbReference type="PROSITE" id="PS50071">
    <property type="entry name" value="HOMEOBOX_2"/>
    <property type="match status" value="1"/>
</dbReference>
<dbReference type="CDD" id="cd00131">
    <property type="entry name" value="PAX"/>
    <property type="match status" value="1"/>
</dbReference>
<evidence type="ECO:0000256" key="6">
    <source>
        <dbReference type="ARBA" id="ARBA00023125"/>
    </source>
</evidence>
<dbReference type="GO" id="GO:0005634">
    <property type="term" value="C:nucleus"/>
    <property type="evidence" value="ECO:0007669"/>
    <property type="project" value="UniProtKB-SubCell"/>
</dbReference>
<feature type="domain" description="Paired" evidence="14">
    <location>
        <begin position="5"/>
        <end position="131"/>
    </location>
</feature>
<dbReference type="InterPro" id="IPR036388">
    <property type="entry name" value="WH-like_DNA-bd_sf"/>
</dbReference>
<evidence type="ECO:0000256" key="7">
    <source>
        <dbReference type="ARBA" id="ARBA00023155"/>
    </source>
</evidence>
<dbReference type="CDD" id="cd00086">
    <property type="entry name" value="homeodomain"/>
    <property type="match status" value="1"/>
</dbReference>
<dbReference type="PANTHER" id="PTHR45636:SF41">
    <property type="entry name" value="PAIRED BOX PROTEIN PAX-6-RELATED"/>
    <property type="match status" value="1"/>
</dbReference>
<dbReference type="SMART" id="SM00389">
    <property type="entry name" value="HOX"/>
    <property type="match status" value="1"/>
</dbReference>
<feature type="compositionally biased region" description="Polar residues" evidence="12">
    <location>
        <begin position="556"/>
        <end position="572"/>
    </location>
</feature>
<dbReference type="PRINTS" id="PR00027">
    <property type="entry name" value="PAIREDBOX"/>
</dbReference>
<organism evidence="15 16">
    <name type="scientific">Hypsibius exemplaris</name>
    <name type="common">Freshwater tardigrade</name>
    <dbReference type="NCBI Taxonomy" id="2072580"/>
    <lineage>
        <taxon>Eukaryota</taxon>
        <taxon>Metazoa</taxon>
        <taxon>Ecdysozoa</taxon>
        <taxon>Tardigrada</taxon>
        <taxon>Eutardigrada</taxon>
        <taxon>Parachela</taxon>
        <taxon>Hypsibioidea</taxon>
        <taxon>Hypsibiidae</taxon>
        <taxon>Hypsibius</taxon>
    </lineage>
</organism>
<evidence type="ECO:0000256" key="9">
    <source>
        <dbReference type="ARBA" id="ARBA00023242"/>
    </source>
</evidence>
<dbReference type="Pfam" id="PF00046">
    <property type="entry name" value="Homeodomain"/>
    <property type="match status" value="1"/>
</dbReference>
<evidence type="ECO:0000256" key="10">
    <source>
        <dbReference type="PROSITE-ProRule" id="PRU00108"/>
    </source>
</evidence>
<feature type="domain" description="Homeobox" evidence="13">
    <location>
        <begin position="259"/>
        <end position="319"/>
    </location>
</feature>
<evidence type="ECO:0000256" key="8">
    <source>
        <dbReference type="ARBA" id="ARBA00023163"/>
    </source>
</evidence>
<feature type="region of interest" description="Disordered" evidence="12">
    <location>
        <begin position="319"/>
        <end position="373"/>
    </location>
</feature>
<comment type="subcellular location">
    <subcellularLocation>
        <location evidence="1 10 11">Nucleus</location>
    </subcellularLocation>
</comment>
<keyword evidence="4" id="KW-0563">Paired box</keyword>
<reference evidence="16" key="1">
    <citation type="submission" date="2017-01" db="EMBL/GenBank/DDBJ databases">
        <title>Comparative genomics of anhydrobiosis in the tardigrade Hypsibius dujardini.</title>
        <authorList>
            <person name="Yoshida Y."/>
            <person name="Koutsovoulos G."/>
            <person name="Laetsch D."/>
            <person name="Stevens L."/>
            <person name="Kumar S."/>
            <person name="Horikawa D."/>
            <person name="Ishino K."/>
            <person name="Komine S."/>
            <person name="Tomita M."/>
            <person name="Blaxter M."/>
            <person name="Arakawa K."/>
        </authorList>
    </citation>
    <scope>NUCLEOTIDE SEQUENCE [LARGE SCALE GENOMIC DNA]</scope>
    <source>
        <strain evidence="16">Z151</strain>
    </source>
</reference>
<dbReference type="GO" id="GO:0000981">
    <property type="term" value="F:DNA-binding transcription factor activity, RNA polymerase II-specific"/>
    <property type="evidence" value="ECO:0007669"/>
    <property type="project" value="InterPro"/>
</dbReference>
<keyword evidence="3" id="KW-0217">Developmental protein</keyword>
<evidence type="ECO:0000313" key="16">
    <source>
        <dbReference type="Proteomes" id="UP000192578"/>
    </source>
</evidence>
<evidence type="ECO:0000256" key="1">
    <source>
        <dbReference type="ARBA" id="ARBA00004123"/>
    </source>
</evidence>
<keyword evidence="6 10" id="KW-0238">DNA-binding</keyword>
<gene>
    <name evidence="15" type="ORF">BV898_14061</name>
</gene>
<feature type="region of interest" description="Disordered" evidence="12">
    <location>
        <begin position="463"/>
        <end position="499"/>
    </location>
</feature>
<dbReference type="InterPro" id="IPR017970">
    <property type="entry name" value="Homeobox_CS"/>
</dbReference>
<evidence type="ECO:0000259" key="14">
    <source>
        <dbReference type="PROSITE" id="PS51057"/>
    </source>
</evidence>
<dbReference type="InterPro" id="IPR009057">
    <property type="entry name" value="Homeodomain-like_sf"/>
</dbReference>
<name>A0A1W0W8W1_HYPEX</name>
<dbReference type="FunFam" id="1.10.10.60:FF:000679">
    <property type="entry name" value="Homeobox protein aristaless"/>
    <property type="match status" value="1"/>
</dbReference>
<feature type="compositionally biased region" description="Polar residues" evidence="12">
    <location>
        <begin position="348"/>
        <end position="373"/>
    </location>
</feature>
<protein>
    <submittedName>
        <fullName evidence="15">Paired box protein Pax-6</fullName>
    </submittedName>
</protein>
<feature type="region of interest" description="Disordered" evidence="12">
    <location>
        <begin position="528"/>
        <end position="572"/>
    </location>
</feature>
<comment type="caution">
    <text evidence="15">The sequence shown here is derived from an EMBL/GenBank/DDBJ whole genome shotgun (WGS) entry which is preliminary data.</text>
</comment>
<proteinExistence type="inferred from homology"/>
<dbReference type="SUPFAM" id="SSF46689">
    <property type="entry name" value="Homeodomain-like"/>
    <property type="match status" value="2"/>
</dbReference>
<dbReference type="PROSITE" id="PS00034">
    <property type="entry name" value="PAIRED_1"/>
    <property type="match status" value="1"/>
</dbReference>
<dbReference type="PROSITE" id="PS00027">
    <property type="entry name" value="HOMEOBOX_1"/>
    <property type="match status" value="1"/>
</dbReference>
<dbReference type="PANTHER" id="PTHR45636">
    <property type="entry name" value="PAIRED BOX PROTEIN PAX-6-RELATED-RELATED"/>
    <property type="match status" value="1"/>
</dbReference>
<dbReference type="Proteomes" id="UP000192578">
    <property type="component" value="Unassembled WGS sequence"/>
</dbReference>
<dbReference type="GO" id="GO:0051240">
    <property type="term" value="P:positive regulation of multicellular organismal process"/>
    <property type="evidence" value="ECO:0007669"/>
    <property type="project" value="UniProtKB-ARBA"/>
</dbReference>
<evidence type="ECO:0000256" key="12">
    <source>
        <dbReference type="SAM" id="MobiDB-lite"/>
    </source>
</evidence>
<evidence type="ECO:0000256" key="11">
    <source>
        <dbReference type="RuleBase" id="RU000682"/>
    </source>
</evidence>
<dbReference type="Gene3D" id="1.10.10.60">
    <property type="entry name" value="Homeodomain-like"/>
    <property type="match status" value="1"/>
</dbReference>
<accession>A0A1W0W8W1</accession>
<dbReference type="OrthoDB" id="3225452at2759"/>
<dbReference type="GO" id="GO:0000978">
    <property type="term" value="F:RNA polymerase II cis-regulatory region sequence-specific DNA binding"/>
    <property type="evidence" value="ECO:0007669"/>
    <property type="project" value="TreeGrafter"/>
</dbReference>
<sequence>MPHKGHSGVNQLGGQFVNGRPLSDQIRQRIVEYAINGARPCDISRMLQVSNGCVSKILGRYYETGSIRPRAIGGSKPRVATDEVVRKVAVYKNETPAIFAWEIRDRLIQEQVCTQENIPSVSSINRVLRNLAAQKEQATSQQQHRGDLVAYDKLRLLQSGGNPDQNWACSHLSAWPYPAPTTVTGGHPAGGIDNPAARSLTSATSTNLMGTQDNIKKEQKTVTSGDHASAAAAAADGGSDADSCTGSDNESQMRLKLKRKLQRNRTSFTNEQIEALEKVFAQTHYPDVYGREQLAEKVSLQEAKIQVWFSNRRAKFRREDKLREQRRQTGDVPTSHHGGGHGGNHSSTPVATPTSNRLPANGPSSFSGTHGSMYSALQQNPMAHSGSPYGNVSMPSFSMQNSISANSYLQQCDATPYGAYNMANMSTSLPRSYDPNHPMFSYAAKCDQLSPYRLSNNASGQYFPSTNGATHHLSSTQNGSKGLITPGSTGLQSSGVPSNHDGSVCSDFGASQYWPLFSPFKPFGSDTATFSSNSSSSGDQQGDRTASSGSGSSSGNANVGDQTSAFPSTGMVTVSTTPTASGVALPIPMSSDKAVDAAASLAASLAGSTTTNGPIMQLSTSTAGSNSNHSNSSLGGDGGAIWNASSAGNQVPASASTIGSVPVNIPTTSVSISEVGATQAPGIPTQSIQDVTQPPTRRRRSTTTGSPDDYDDSPEEPVISAKRRRRSTSRRITEENPSKVNLLGLNLLGLHLGLGVG</sequence>
<feature type="compositionally biased region" description="Low complexity" evidence="12">
    <location>
        <begin position="224"/>
        <end position="248"/>
    </location>
</feature>
<dbReference type="InterPro" id="IPR001523">
    <property type="entry name" value="Paired_dom"/>
</dbReference>
<dbReference type="PROSITE" id="PS51057">
    <property type="entry name" value="PAIRED_2"/>
    <property type="match status" value="1"/>
</dbReference>
<keyword evidence="5" id="KW-0805">Transcription regulation</keyword>
<dbReference type="AlphaFoldDB" id="A0A1W0W8W1"/>
<feature type="region of interest" description="Disordered" evidence="12">
    <location>
        <begin position="205"/>
        <end position="250"/>
    </location>
</feature>
<evidence type="ECO:0000259" key="13">
    <source>
        <dbReference type="PROSITE" id="PS50071"/>
    </source>
</evidence>
<evidence type="ECO:0000256" key="2">
    <source>
        <dbReference type="ARBA" id="ARBA00005733"/>
    </source>
</evidence>
<feature type="compositionally biased region" description="Polar residues" evidence="12">
    <location>
        <begin position="684"/>
        <end position="695"/>
    </location>
</feature>
<feature type="compositionally biased region" description="Basic and acidic residues" evidence="12">
    <location>
        <begin position="319"/>
        <end position="329"/>
    </location>
</feature>
<evidence type="ECO:0000313" key="15">
    <source>
        <dbReference type="EMBL" id="OQV11639.1"/>
    </source>
</evidence>
<dbReference type="InterPro" id="IPR043565">
    <property type="entry name" value="PAX_fam"/>
</dbReference>
<keyword evidence="7 10" id="KW-0371">Homeobox</keyword>
<comment type="similarity">
    <text evidence="2">Belongs to the paired homeobox family.</text>
</comment>
<dbReference type="Gene3D" id="1.10.10.10">
    <property type="entry name" value="Winged helix-like DNA-binding domain superfamily/Winged helix DNA-binding domain"/>
    <property type="match status" value="2"/>
</dbReference>
<dbReference type="EMBL" id="MTYJ01000165">
    <property type="protein sequence ID" value="OQV11639.1"/>
    <property type="molecule type" value="Genomic_DNA"/>
</dbReference>
<evidence type="ECO:0000256" key="3">
    <source>
        <dbReference type="ARBA" id="ARBA00022473"/>
    </source>
</evidence>
<dbReference type="SMART" id="SM00351">
    <property type="entry name" value="PAX"/>
    <property type="match status" value="1"/>
</dbReference>
<dbReference type="Pfam" id="PF00292">
    <property type="entry name" value="PAX"/>
    <property type="match status" value="1"/>
</dbReference>
<feature type="region of interest" description="Disordered" evidence="12">
    <location>
        <begin position="677"/>
        <end position="734"/>
    </location>
</feature>
<evidence type="ECO:0000256" key="5">
    <source>
        <dbReference type="ARBA" id="ARBA00023015"/>
    </source>
</evidence>
<keyword evidence="16" id="KW-1185">Reference proteome</keyword>
<keyword evidence="9 10" id="KW-0539">Nucleus</keyword>
<dbReference type="GO" id="GO:0048513">
    <property type="term" value="P:animal organ development"/>
    <property type="evidence" value="ECO:0007669"/>
    <property type="project" value="UniProtKB-ARBA"/>
</dbReference>
<feature type="DNA-binding region" description="Homeobox" evidence="10">
    <location>
        <begin position="261"/>
        <end position="320"/>
    </location>
</feature>
<dbReference type="FunFam" id="1.10.10.10:FF:000003">
    <property type="entry name" value="Paired box protein Pax-6"/>
    <property type="match status" value="1"/>
</dbReference>
<keyword evidence="8" id="KW-0804">Transcription</keyword>